<feature type="compositionally biased region" description="Polar residues" evidence="1">
    <location>
        <begin position="56"/>
        <end position="72"/>
    </location>
</feature>
<comment type="caution">
    <text evidence="2">The sequence shown here is derived from an EMBL/GenBank/DDBJ whole genome shotgun (WGS) entry which is preliminary data.</text>
</comment>
<dbReference type="EMBL" id="JAANIU010000173">
    <property type="protein sequence ID" value="KAG1574446.1"/>
    <property type="molecule type" value="Genomic_DNA"/>
</dbReference>
<name>A0A9P6ZB00_9FUNG</name>
<proteinExistence type="predicted"/>
<keyword evidence="3" id="KW-1185">Reference proteome</keyword>
<protein>
    <submittedName>
        <fullName evidence="2">Uncharacterized protein</fullName>
    </submittedName>
</protein>
<feature type="region of interest" description="Disordered" evidence="1">
    <location>
        <begin position="41"/>
        <end position="76"/>
    </location>
</feature>
<evidence type="ECO:0000313" key="3">
    <source>
        <dbReference type="Proteomes" id="UP000740926"/>
    </source>
</evidence>
<evidence type="ECO:0000256" key="1">
    <source>
        <dbReference type="SAM" id="MobiDB-lite"/>
    </source>
</evidence>
<accession>A0A9P6ZB00</accession>
<gene>
    <name evidence="2" type="ORF">G6F50_001956</name>
</gene>
<feature type="compositionally biased region" description="Basic and acidic residues" evidence="1">
    <location>
        <begin position="41"/>
        <end position="55"/>
    </location>
</feature>
<evidence type="ECO:0000313" key="2">
    <source>
        <dbReference type="EMBL" id="KAG1574446.1"/>
    </source>
</evidence>
<sequence length="170" mass="19954">MTFNPFDLFYSITVITLDYSCNYIYSRISRVLPLKKPVEENRELKDESASKESDRIVSQNRQRHSSISSCPANDTPLILSPSTSTSSLWSLDSNRSRVEEMIYLFETGNHLQKRRYSMDACYPTFIRERKFEYLPTVNEWRKRENSTTFPPIRLSTSNSTPVRRLKKSFS</sequence>
<dbReference type="AlphaFoldDB" id="A0A9P6ZB00"/>
<feature type="region of interest" description="Disordered" evidence="1">
    <location>
        <begin position="151"/>
        <end position="170"/>
    </location>
</feature>
<organism evidence="2 3">
    <name type="scientific">Rhizopus delemar</name>
    <dbReference type="NCBI Taxonomy" id="936053"/>
    <lineage>
        <taxon>Eukaryota</taxon>
        <taxon>Fungi</taxon>
        <taxon>Fungi incertae sedis</taxon>
        <taxon>Mucoromycota</taxon>
        <taxon>Mucoromycotina</taxon>
        <taxon>Mucoromycetes</taxon>
        <taxon>Mucorales</taxon>
        <taxon>Mucorineae</taxon>
        <taxon>Rhizopodaceae</taxon>
        <taxon>Rhizopus</taxon>
    </lineage>
</organism>
<feature type="compositionally biased region" description="Polar residues" evidence="1">
    <location>
        <begin position="151"/>
        <end position="161"/>
    </location>
</feature>
<dbReference type="Proteomes" id="UP000740926">
    <property type="component" value="Unassembled WGS sequence"/>
</dbReference>
<reference evidence="2 3" key="1">
    <citation type="journal article" date="2020" name="Microb. Genom.">
        <title>Genetic diversity of clinical and environmental Mucorales isolates obtained from an investigation of mucormycosis cases among solid organ transplant recipients.</title>
        <authorList>
            <person name="Nguyen M.H."/>
            <person name="Kaul D."/>
            <person name="Muto C."/>
            <person name="Cheng S.J."/>
            <person name="Richter R.A."/>
            <person name="Bruno V.M."/>
            <person name="Liu G."/>
            <person name="Beyhan S."/>
            <person name="Sundermann A.J."/>
            <person name="Mounaud S."/>
            <person name="Pasculle A.W."/>
            <person name="Nierman W.C."/>
            <person name="Driscoll E."/>
            <person name="Cumbie R."/>
            <person name="Clancy C.J."/>
            <person name="Dupont C.L."/>
        </authorList>
    </citation>
    <scope>NUCLEOTIDE SEQUENCE [LARGE SCALE GENOMIC DNA]</scope>
    <source>
        <strain evidence="2 3">GL24</strain>
    </source>
</reference>